<dbReference type="Gene3D" id="3.30.200.20">
    <property type="entry name" value="Phosphorylase Kinase, domain 1"/>
    <property type="match status" value="1"/>
</dbReference>
<evidence type="ECO:0000256" key="2">
    <source>
        <dbReference type="ARBA" id="ARBA00022741"/>
    </source>
</evidence>
<protein>
    <submittedName>
        <fullName evidence="6">Serine/threonine protein kinase-related domain protein</fullName>
        <ecNumber evidence="6">2.7.-.-</ecNumber>
    </submittedName>
</protein>
<proteinExistence type="predicted"/>
<accession>T1A3E5</accession>
<dbReference type="InterPro" id="IPR000719">
    <property type="entry name" value="Prot_kinase_dom"/>
</dbReference>
<evidence type="ECO:0000256" key="3">
    <source>
        <dbReference type="ARBA" id="ARBA00022777"/>
    </source>
</evidence>
<dbReference type="EMBL" id="AUZY01007131">
    <property type="protein sequence ID" value="EQD51408.1"/>
    <property type="molecule type" value="Genomic_DNA"/>
</dbReference>
<dbReference type="PROSITE" id="PS50011">
    <property type="entry name" value="PROTEIN_KINASE_DOM"/>
    <property type="match status" value="1"/>
</dbReference>
<dbReference type="EC" id="2.7.-.-" evidence="6"/>
<reference evidence="6" key="2">
    <citation type="journal article" date="2014" name="ISME J.">
        <title>Microbial stratification in low pH oxic and suboxic macroscopic growths along an acid mine drainage.</title>
        <authorList>
            <person name="Mendez-Garcia C."/>
            <person name="Mesa V."/>
            <person name="Sprenger R.R."/>
            <person name="Richter M."/>
            <person name="Diez M.S."/>
            <person name="Solano J."/>
            <person name="Bargiela R."/>
            <person name="Golyshina O.V."/>
            <person name="Manteca A."/>
            <person name="Ramos J.L."/>
            <person name="Gallego J.R."/>
            <person name="Llorente I."/>
            <person name="Martins Dos Santos V.A."/>
            <person name="Jensen O.N."/>
            <person name="Pelaez A.I."/>
            <person name="Sanchez J."/>
            <person name="Ferrer M."/>
        </authorList>
    </citation>
    <scope>NUCLEOTIDE SEQUENCE</scope>
</reference>
<gene>
    <name evidence="6" type="ORF">B1B_11028</name>
</gene>
<name>T1A3E5_9ZZZZ</name>
<evidence type="ECO:0000256" key="4">
    <source>
        <dbReference type="ARBA" id="ARBA00022840"/>
    </source>
</evidence>
<dbReference type="SUPFAM" id="SSF56112">
    <property type="entry name" value="Protein kinase-like (PK-like)"/>
    <property type="match status" value="1"/>
</dbReference>
<dbReference type="Pfam" id="PF00069">
    <property type="entry name" value="Pkinase"/>
    <property type="match status" value="1"/>
</dbReference>
<organism evidence="6">
    <name type="scientific">mine drainage metagenome</name>
    <dbReference type="NCBI Taxonomy" id="410659"/>
    <lineage>
        <taxon>unclassified sequences</taxon>
        <taxon>metagenomes</taxon>
        <taxon>ecological metagenomes</taxon>
    </lineage>
</organism>
<comment type="caution">
    <text evidence="6">The sequence shown here is derived from an EMBL/GenBank/DDBJ whole genome shotgun (WGS) entry which is preliminary data.</text>
</comment>
<dbReference type="InterPro" id="IPR011009">
    <property type="entry name" value="Kinase-like_dom_sf"/>
</dbReference>
<dbReference type="PANTHER" id="PTHR43289">
    <property type="entry name" value="MITOGEN-ACTIVATED PROTEIN KINASE KINASE KINASE 20-RELATED"/>
    <property type="match status" value="1"/>
</dbReference>
<dbReference type="AlphaFoldDB" id="T1A3E5"/>
<feature type="non-terminal residue" evidence="6">
    <location>
        <position position="124"/>
    </location>
</feature>
<evidence type="ECO:0000259" key="5">
    <source>
        <dbReference type="PROSITE" id="PS50011"/>
    </source>
</evidence>
<keyword evidence="1 6" id="KW-0808">Transferase</keyword>
<dbReference type="GO" id="GO:0005524">
    <property type="term" value="F:ATP binding"/>
    <property type="evidence" value="ECO:0007669"/>
    <property type="project" value="UniProtKB-KW"/>
</dbReference>
<evidence type="ECO:0000256" key="1">
    <source>
        <dbReference type="ARBA" id="ARBA00022679"/>
    </source>
</evidence>
<reference evidence="6" key="1">
    <citation type="submission" date="2013-08" db="EMBL/GenBank/DDBJ databases">
        <authorList>
            <person name="Mendez C."/>
            <person name="Richter M."/>
            <person name="Ferrer M."/>
            <person name="Sanchez J."/>
        </authorList>
    </citation>
    <scope>NUCLEOTIDE SEQUENCE</scope>
</reference>
<keyword evidence="3 6" id="KW-0418">Kinase</keyword>
<keyword evidence="4" id="KW-0067">ATP-binding</keyword>
<dbReference type="PROSITE" id="PS00107">
    <property type="entry name" value="PROTEIN_KINASE_ATP"/>
    <property type="match status" value="1"/>
</dbReference>
<sequence length="124" mass="13459">MSAATFAPDHEVVGRYRIAELLGVGRTAEVYRAEDRSLHRTVVVKVLLAGLASHEDVRRAFRDNIVRAATLSHPHLARVYDGGQESGSIFVVSEYLSGGSLEDVLAAGRRFSPDDAARLGRDIA</sequence>
<feature type="domain" description="Protein kinase" evidence="5">
    <location>
        <begin position="16"/>
        <end position="124"/>
    </location>
</feature>
<keyword evidence="2" id="KW-0547">Nucleotide-binding</keyword>
<dbReference type="InterPro" id="IPR017441">
    <property type="entry name" value="Protein_kinase_ATP_BS"/>
</dbReference>
<keyword evidence="6" id="KW-0723">Serine/threonine-protein kinase</keyword>
<dbReference type="GO" id="GO:0004674">
    <property type="term" value="F:protein serine/threonine kinase activity"/>
    <property type="evidence" value="ECO:0007669"/>
    <property type="project" value="UniProtKB-KW"/>
</dbReference>
<dbReference type="PANTHER" id="PTHR43289:SF6">
    <property type="entry name" value="SERINE_THREONINE-PROTEIN KINASE NEKL-3"/>
    <property type="match status" value="1"/>
</dbReference>
<evidence type="ECO:0000313" key="6">
    <source>
        <dbReference type="EMBL" id="EQD51408.1"/>
    </source>
</evidence>